<reference evidence="1" key="1">
    <citation type="submission" date="2019-08" db="EMBL/GenBank/DDBJ databases">
        <authorList>
            <person name="Kucharzyk K."/>
            <person name="Murdoch R.W."/>
            <person name="Higgins S."/>
            <person name="Loffler F."/>
        </authorList>
    </citation>
    <scope>NUCLEOTIDE SEQUENCE</scope>
</reference>
<evidence type="ECO:0000313" key="1">
    <source>
        <dbReference type="EMBL" id="MPN48346.1"/>
    </source>
</evidence>
<dbReference type="AlphaFoldDB" id="A0A645IBP4"/>
<organism evidence="1">
    <name type="scientific">bioreactor metagenome</name>
    <dbReference type="NCBI Taxonomy" id="1076179"/>
    <lineage>
        <taxon>unclassified sequences</taxon>
        <taxon>metagenomes</taxon>
        <taxon>ecological metagenomes</taxon>
    </lineage>
</organism>
<protein>
    <submittedName>
        <fullName evidence="1">Uncharacterized protein</fullName>
    </submittedName>
</protein>
<name>A0A645IBP4_9ZZZZ</name>
<accession>A0A645IBP4</accession>
<sequence>MKKIYKYLIFALIIICAIALASVNKSFHKYLEFPDANEVLIDVKSFDTGSMFSIDNRKDKQALLDLIKNSIRLSHVKLNNSPIDGLHNTYSVTIWSKDYFCVFYVSNKKPLYCFLSGNKFDYYITGGDIIANYLDKLYS</sequence>
<dbReference type="EMBL" id="VSSQ01110605">
    <property type="protein sequence ID" value="MPN48346.1"/>
    <property type="molecule type" value="Genomic_DNA"/>
</dbReference>
<gene>
    <name evidence="1" type="ORF">SDC9_195953</name>
</gene>
<proteinExistence type="predicted"/>
<comment type="caution">
    <text evidence="1">The sequence shown here is derived from an EMBL/GenBank/DDBJ whole genome shotgun (WGS) entry which is preliminary data.</text>
</comment>